<gene>
    <name evidence="2" type="ORF">JOF47_002339</name>
</gene>
<proteinExistence type="predicted"/>
<keyword evidence="1" id="KW-0812">Transmembrane</keyword>
<feature type="transmembrane region" description="Helical" evidence="1">
    <location>
        <begin position="335"/>
        <end position="357"/>
    </location>
</feature>
<reference evidence="2 3" key="1">
    <citation type="submission" date="2021-03" db="EMBL/GenBank/DDBJ databases">
        <title>Sequencing the genomes of 1000 actinobacteria strains.</title>
        <authorList>
            <person name="Klenk H.-P."/>
        </authorList>
    </citation>
    <scope>NUCLEOTIDE SEQUENCE [LARGE SCALE GENOMIC DNA]</scope>
    <source>
        <strain evidence="2 3">DSM 15797</strain>
    </source>
</reference>
<evidence type="ECO:0000313" key="3">
    <source>
        <dbReference type="Proteomes" id="UP001296993"/>
    </source>
</evidence>
<sequence length="375" mass="41276">MGDEHSRPAPASTRWDAVPDPAWFVFLRNTARRLERLGDRLCAPWNRLKASKRSLRIRLVAVLVLVAALGTAGIVGAVQLDEQRIANLVATSSPGDATVLEQDLDDCSLVLDLDGAAQEARTDCSNTIYEPGQTVRVVSDPRSWPELIVVGPDQDWQGNAEYFWTPLAICGTLMGVFAWFVAYQLLLKHDRDAVRLRAMGVKPPPGAYERGILRLQFAPQRVRYGLLLGCAALSVGLAFLIASTDNNDLQRDQRLLKTEPRLEATLIEHGVDGKGGYPDRVQLGDQRVELSRRLPNSRSLQLGDTVLVIRDPQDPDIVTPVNFMDDWWNKPGGQAATALFALVPGAMVMGVAFRVLASRRPLSAFEPETADGHRT</sequence>
<comment type="caution">
    <text evidence="2">The sequence shown here is derived from an EMBL/GenBank/DDBJ whole genome shotgun (WGS) entry which is preliminary data.</text>
</comment>
<accession>A0ABS4XEZ3</accession>
<dbReference type="EMBL" id="JAGIOF010000001">
    <property type="protein sequence ID" value="MBP2386828.1"/>
    <property type="molecule type" value="Genomic_DNA"/>
</dbReference>
<protein>
    <recommendedName>
        <fullName evidence="4">DUF3592 domain-containing protein</fullName>
    </recommendedName>
</protein>
<dbReference type="Proteomes" id="UP001296993">
    <property type="component" value="Unassembled WGS sequence"/>
</dbReference>
<dbReference type="RefSeq" id="WP_209998215.1">
    <property type="nucleotide sequence ID" value="NZ_BAAAJY010000010.1"/>
</dbReference>
<organism evidence="2 3">
    <name type="scientific">Paeniglutamicibacter kerguelensis</name>
    <dbReference type="NCBI Taxonomy" id="254788"/>
    <lineage>
        <taxon>Bacteria</taxon>
        <taxon>Bacillati</taxon>
        <taxon>Actinomycetota</taxon>
        <taxon>Actinomycetes</taxon>
        <taxon>Micrococcales</taxon>
        <taxon>Micrococcaceae</taxon>
        <taxon>Paeniglutamicibacter</taxon>
    </lineage>
</organism>
<keyword evidence="1" id="KW-0472">Membrane</keyword>
<keyword evidence="3" id="KW-1185">Reference proteome</keyword>
<keyword evidence="1" id="KW-1133">Transmembrane helix</keyword>
<evidence type="ECO:0000313" key="2">
    <source>
        <dbReference type="EMBL" id="MBP2386828.1"/>
    </source>
</evidence>
<name>A0ABS4XEZ3_9MICC</name>
<evidence type="ECO:0008006" key="4">
    <source>
        <dbReference type="Google" id="ProtNLM"/>
    </source>
</evidence>
<feature type="transmembrane region" description="Helical" evidence="1">
    <location>
        <begin position="224"/>
        <end position="242"/>
    </location>
</feature>
<evidence type="ECO:0000256" key="1">
    <source>
        <dbReference type="SAM" id="Phobius"/>
    </source>
</evidence>
<feature type="transmembrane region" description="Helical" evidence="1">
    <location>
        <begin position="162"/>
        <end position="187"/>
    </location>
</feature>
<feature type="transmembrane region" description="Helical" evidence="1">
    <location>
        <begin position="57"/>
        <end position="78"/>
    </location>
</feature>